<dbReference type="Proteomes" id="UP000644147">
    <property type="component" value="Unassembled WGS sequence"/>
</dbReference>
<comment type="similarity">
    <text evidence="2">Belongs to the ACC deaminase/D-cysteine desulfhydrase family.</text>
</comment>
<dbReference type="Pfam" id="PF00291">
    <property type="entry name" value="PALP"/>
    <property type="match status" value="1"/>
</dbReference>
<keyword evidence="6" id="KW-1185">Reference proteome</keyword>
<proteinExistence type="inferred from homology"/>
<comment type="caution">
    <text evidence="5">The sequence shown here is derived from an EMBL/GenBank/DDBJ whole genome shotgun (WGS) entry which is preliminary data.</text>
</comment>
<comment type="cofactor">
    <cofactor evidence="1">
        <name>pyridoxal 5'-phosphate</name>
        <dbReference type="ChEBI" id="CHEBI:597326"/>
    </cofactor>
</comment>
<dbReference type="InterPro" id="IPR027278">
    <property type="entry name" value="ACCD_DCysDesulf"/>
</dbReference>
<evidence type="ECO:0000313" key="6">
    <source>
        <dbReference type="Proteomes" id="UP000644147"/>
    </source>
</evidence>
<dbReference type="Gene3D" id="3.40.50.1100">
    <property type="match status" value="2"/>
</dbReference>
<evidence type="ECO:0000259" key="4">
    <source>
        <dbReference type="Pfam" id="PF00291"/>
    </source>
</evidence>
<sequence>MTVSAQVLSDFFRRTPPVPVQKLESELLHGKQIELYVRREDLLHPDVSGNKWRKLKHNLLAAAEQHFETLLTFGGAFSNHIAAVAAAGKLFGFKTIGLIRGEEHLPLNHTLQQATENGMQLHYQDRETYRRKNEPDLQARLKQQFGHAYLIPEGGTNALALKGCTEIISEIKVDFDVLCCAAGTGGTAAGLLCGLNGSKALLAFSALKGDFLQQEIDAFTQICSGRTYRNWHLQTAYHFGGYAKTKPELFAFIQEFEQQFQIPLEPVYTAKMFFGLFELIRQNHFPAGTKIMALHTGGLQGNAGFKKEFNF</sequence>
<name>A0ABS1C586_9BACT</name>
<evidence type="ECO:0000256" key="2">
    <source>
        <dbReference type="ARBA" id="ARBA00008639"/>
    </source>
</evidence>
<dbReference type="InterPro" id="IPR036052">
    <property type="entry name" value="TrpB-like_PALP_sf"/>
</dbReference>
<dbReference type="InterPro" id="IPR001926">
    <property type="entry name" value="TrpB-like_PALP"/>
</dbReference>
<dbReference type="SUPFAM" id="SSF53686">
    <property type="entry name" value="Tryptophan synthase beta subunit-like PLP-dependent enzymes"/>
    <property type="match status" value="1"/>
</dbReference>
<evidence type="ECO:0000256" key="1">
    <source>
        <dbReference type="ARBA" id="ARBA00001933"/>
    </source>
</evidence>
<keyword evidence="3" id="KW-0663">Pyridoxal phosphate</keyword>
<dbReference type="EMBL" id="JAEHFX010000008">
    <property type="protein sequence ID" value="MBK0404361.1"/>
    <property type="molecule type" value="Genomic_DNA"/>
</dbReference>
<protein>
    <submittedName>
        <fullName evidence="5">1-aminocyclopropane-1-carboxylate deaminase/D-cysteine desulfhydrase</fullName>
    </submittedName>
</protein>
<dbReference type="PANTHER" id="PTHR43780:SF2">
    <property type="entry name" value="1-AMINOCYCLOPROPANE-1-CARBOXYLATE DEAMINASE-RELATED"/>
    <property type="match status" value="1"/>
</dbReference>
<gene>
    <name evidence="5" type="ORF">I5M27_15290</name>
</gene>
<dbReference type="PIRSF" id="PIRSF006278">
    <property type="entry name" value="ACCD_DCysDesulf"/>
    <property type="match status" value="1"/>
</dbReference>
<feature type="domain" description="Tryptophan synthase beta chain-like PALP" evidence="4">
    <location>
        <begin position="9"/>
        <end position="297"/>
    </location>
</feature>
<dbReference type="PANTHER" id="PTHR43780">
    <property type="entry name" value="1-AMINOCYCLOPROPANE-1-CARBOXYLATE DEAMINASE-RELATED"/>
    <property type="match status" value="1"/>
</dbReference>
<dbReference type="RefSeq" id="WP_200507199.1">
    <property type="nucleotide sequence ID" value="NZ_JAEHFX010000008.1"/>
</dbReference>
<accession>A0ABS1C586</accession>
<reference evidence="5 6" key="1">
    <citation type="submission" date="2020-12" db="EMBL/GenBank/DDBJ databases">
        <title>Bacterial novel species Adhaeribacter sp. BT258 isolated from soil.</title>
        <authorList>
            <person name="Jung H.-Y."/>
        </authorList>
    </citation>
    <scope>NUCLEOTIDE SEQUENCE [LARGE SCALE GENOMIC DNA]</scope>
    <source>
        <strain evidence="5 6">BT258</strain>
    </source>
</reference>
<organism evidence="5 6">
    <name type="scientific">Adhaeribacter terrigena</name>
    <dbReference type="NCBI Taxonomy" id="2793070"/>
    <lineage>
        <taxon>Bacteria</taxon>
        <taxon>Pseudomonadati</taxon>
        <taxon>Bacteroidota</taxon>
        <taxon>Cytophagia</taxon>
        <taxon>Cytophagales</taxon>
        <taxon>Hymenobacteraceae</taxon>
        <taxon>Adhaeribacter</taxon>
    </lineage>
</organism>
<evidence type="ECO:0000256" key="3">
    <source>
        <dbReference type="ARBA" id="ARBA00022898"/>
    </source>
</evidence>
<evidence type="ECO:0000313" key="5">
    <source>
        <dbReference type="EMBL" id="MBK0404361.1"/>
    </source>
</evidence>